<dbReference type="OrthoDB" id="6744at2157"/>
<dbReference type="Proteomes" id="UP000011543">
    <property type="component" value="Unassembled WGS sequence"/>
</dbReference>
<accession>D3T182</accession>
<evidence type="ECO:0000313" key="3">
    <source>
        <dbReference type="EMBL" id="ELY32597.1"/>
    </source>
</evidence>
<reference evidence="3 5" key="3">
    <citation type="journal article" date="2014" name="PLoS Genet.">
        <title>Phylogenetically driven sequencing of extremely halophilic archaea reveals strategies for static and dynamic osmo-response.</title>
        <authorList>
            <person name="Becker E.A."/>
            <person name="Seitzer P.M."/>
            <person name="Tritt A."/>
            <person name="Larsen D."/>
            <person name="Krusor M."/>
            <person name="Yao A.I."/>
            <person name="Wu D."/>
            <person name="Madern D."/>
            <person name="Eisen J.A."/>
            <person name="Darling A.E."/>
            <person name="Facciotti M.T."/>
        </authorList>
    </citation>
    <scope>NUCLEOTIDE SEQUENCE [LARGE SCALE GENOMIC DNA]</scope>
    <source>
        <strain evidence="5">ATCC 43099 / DSM 3394 / CCM 3739 / CIP 104546 / IAM 13178 / JCM 8861 / NBRC 102185 / NCIMB 2190 / MS3</strain>
        <strain evidence="3">MS-3</strain>
    </source>
</reference>
<dbReference type="EMBL" id="AOHS01000014">
    <property type="protein sequence ID" value="ELY32597.1"/>
    <property type="molecule type" value="Genomic_DNA"/>
</dbReference>
<dbReference type="EMBL" id="CP001933">
    <property type="protein sequence ID" value="ADD07341.1"/>
    <property type="molecule type" value="Genomic_DNA"/>
</dbReference>
<protein>
    <recommendedName>
        <fullName evidence="6">Blue (type 1) copper domain-containing protein</fullName>
    </recommendedName>
</protein>
<geneLocation type="plasmid" evidence="2 4">
    <name>pNMAG01</name>
</geneLocation>
<evidence type="ECO:0008006" key="6">
    <source>
        <dbReference type="Google" id="ProtNLM"/>
    </source>
</evidence>
<dbReference type="GeneID" id="8826670"/>
<dbReference type="Gene3D" id="2.60.40.420">
    <property type="entry name" value="Cupredoxins - blue copper proteins"/>
    <property type="match status" value="1"/>
</dbReference>
<reference evidence="4" key="1">
    <citation type="submission" date="2010-02" db="EMBL/GenBank/DDBJ databases">
        <title>Complete sequence of plasmid 1 of Natrialba magadii ATCC 43099.</title>
        <authorList>
            <consortium name="US DOE Joint Genome Institute"/>
            <person name="Lucas S."/>
            <person name="Copeland A."/>
            <person name="Lapidus A."/>
            <person name="Cheng J.-F."/>
            <person name="Bruce D."/>
            <person name="Goodwin L."/>
            <person name="Pitluck S."/>
            <person name="Davenport K."/>
            <person name="Saunders E."/>
            <person name="Detter J.C."/>
            <person name="Han C."/>
            <person name="Tapia R."/>
            <person name="Land M."/>
            <person name="Hauser L."/>
            <person name="Kyrpides N."/>
            <person name="Mikhailova N."/>
            <person name="De Castro R.E."/>
            <person name="Maupin-Furlow J.A."/>
            <person name="Woyke T."/>
        </authorList>
    </citation>
    <scope>NUCLEOTIDE SEQUENCE [LARGE SCALE GENOMIC DNA]</scope>
    <source>
        <strain evidence="4">ATCC 43099 / DSM 3394 / CCM 3739 / CIP 104546 / IAM 13178 / JCM 8861 / NBRC 102185 / NCIMB 2190 / MS3</strain>
        <plasmid evidence="4">pNMAG01</plasmid>
    </source>
</reference>
<dbReference type="PATRIC" id="fig|547559.17.peg.707"/>
<evidence type="ECO:0000313" key="2">
    <source>
        <dbReference type="EMBL" id="ADD07341.1"/>
    </source>
</evidence>
<evidence type="ECO:0000313" key="4">
    <source>
        <dbReference type="Proteomes" id="UP000001879"/>
    </source>
</evidence>
<name>D3T182_NATMM</name>
<organism evidence="2 4">
    <name type="scientific">Natrialba magadii (strain ATCC 43099 / DSM 3394 / CCM 3739 / CIP 104546 / IAM 13178 / JCM 8861 / NBRC 102185 / NCIMB 2190 / MS3)</name>
    <name type="common">Natronobacterium magadii</name>
    <dbReference type="NCBI Taxonomy" id="547559"/>
    <lineage>
        <taxon>Archaea</taxon>
        <taxon>Methanobacteriati</taxon>
        <taxon>Methanobacteriota</taxon>
        <taxon>Stenosarchaea group</taxon>
        <taxon>Halobacteria</taxon>
        <taxon>Halobacteriales</taxon>
        <taxon>Natrialbaceae</taxon>
        <taxon>Natrialba</taxon>
    </lineage>
</organism>
<keyword evidence="2" id="KW-0614">Plasmid</keyword>
<dbReference type="HOGENOM" id="CLU_089860_0_0_2"/>
<evidence type="ECO:0000256" key="1">
    <source>
        <dbReference type="SAM" id="MobiDB-lite"/>
    </source>
</evidence>
<dbReference type="RefSeq" id="WP_004214290.1">
    <property type="nucleotide sequence ID" value="NC_013923.1"/>
</dbReference>
<dbReference type="AlphaFoldDB" id="D3T182"/>
<evidence type="ECO:0000313" key="5">
    <source>
        <dbReference type="Proteomes" id="UP000011543"/>
    </source>
</evidence>
<feature type="region of interest" description="Disordered" evidence="1">
    <location>
        <begin position="25"/>
        <end position="60"/>
    </location>
</feature>
<reference evidence="2" key="4">
    <citation type="submission" date="2016-09" db="EMBL/GenBank/DDBJ databases">
        <authorList>
            <person name="Pfeiffer F."/>
        </authorList>
    </citation>
    <scope>NUCLEOTIDE SEQUENCE</scope>
    <source>
        <strain evidence="2">ATCC 43099</strain>
        <plasmid evidence="2">pNMAG01</plasmid>
    </source>
</reference>
<gene>
    <name evidence="2" type="ordered locus">Nmag_3800</name>
    <name evidence="3" type="ORF">C500_03699</name>
</gene>
<feature type="compositionally biased region" description="Acidic residues" evidence="1">
    <location>
        <begin position="33"/>
        <end position="60"/>
    </location>
</feature>
<keyword evidence="4" id="KW-1185">Reference proteome</keyword>
<dbReference type="InterPro" id="IPR008972">
    <property type="entry name" value="Cupredoxin"/>
</dbReference>
<sequence>MPPTDRRSRRTLLCALASGVGTTLVAGCTEGMGDGEADPEPDRDDADADDADPPDTGWEDEWEDVETIELEAHADDGWIGRRPASIDGVENPDIALYEDREYEFVWTNTDGDVHNFAIWDDEDEPLVSTSFVEEEDEEITADITASEEMAVYLCETHEREMEGSIEIRTE</sequence>
<dbReference type="Proteomes" id="UP000001879">
    <property type="component" value="Plasmid pNMAG01"/>
</dbReference>
<dbReference type="KEGG" id="nmg:Nmag_3800"/>
<dbReference type="PROSITE" id="PS51257">
    <property type="entry name" value="PROKAR_LIPOPROTEIN"/>
    <property type="match status" value="1"/>
</dbReference>
<proteinExistence type="predicted"/>
<reference evidence="2 4" key="2">
    <citation type="journal article" date="2012" name="BMC Genomics">
        <title>A comparative genomics perspective on the genetic content of the alkaliphilic haloarchaeon Natrialba magadii ATCC 43099T.</title>
        <authorList>
            <person name="Siddaramappa S."/>
            <person name="Challacombe J.F."/>
            <person name="Decastro R.E."/>
            <person name="Pfeiffer F."/>
            <person name="Sastre D.E."/>
            <person name="Gimenez M.I."/>
            <person name="Paggi R.A."/>
            <person name="Detter J.C."/>
            <person name="Davenport K.W."/>
            <person name="Goodwin L.A."/>
            <person name="Kyrpides N."/>
            <person name="Tapia R."/>
            <person name="Pitluck S."/>
            <person name="Lucas S."/>
            <person name="Woyke T."/>
            <person name="Maupin-Furlow J.A."/>
        </authorList>
    </citation>
    <scope>NUCLEOTIDE SEQUENCE [LARGE SCALE GENOMIC DNA]</scope>
    <source>
        <strain evidence="2">ATCC 43099</strain>
        <strain evidence="4">ATCC 43099 / DSM 3394 / CCM 3739 / CIP 104546 / IAM 13178 / JCM 8861 / NBRC 102185 / NCIMB 2190 / MS3</strain>
    </source>
</reference>